<dbReference type="PANTHER" id="PTHR11908:SF132">
    <property type="entry name" value="ALDEHYDE OXIDASE 1-RELATED"/>
    <property type="match status" value="1"/>
</dbReference>
<accession>A0A6S7AWH6</accession>
<dbReference type="GO" id="GO:0047770">
    <property type="term" value="F:carboxylate reductase activity"/>
    <property type="evidence" value="ECO:0007669"/>
    <property type="project" value="UniProtKB-EC"/>
</dbReference>
<dbReference type="InterPro" id="IPR046867">
    <property type="entry name" value="AldOxase/xan_DH_MoCoBD2"/>
</dbReference>
<dbReference type="EC" id="1.2.99.6" evidence="4"/>
<dbReference type="InterPro" id="IPR000674">
    <property type="entry name" value="Ald_Oxase/Xan_DH_a/b"/>
</dbReference>
<dbReference type="SUPFAM" id="SSF56003">
    <property type="entry name" value="Molybdenum cofactor-binding domain"/>
    <property type="match status" value="1"/>
</dbReference>
<dbReference type="Gene3D" id="3.30.365.10">
    <property type="entry name" value="Aldehyde oxidase/xanthine dehydrogenase, molybdopterin binding domain"/>
    <property type="match status" value="4"/>
</dbReference>
<dbReference type="AlphaFoldDB" id="A0A6S7AWH6"/>
<evidence type="ECO:0000256" key="1">
    <source>
        <dbReference type="ARBA" id="ARBA00022505"/>
    </source>
</evidence>
<dbReference type="RefSeq" id="WP_175103479.1">
    <property type="nucleotide sequence ID" value="NZ_CADIKM010000003.1"/>
</dbReference>
<dbReference type="Gene3D" id="3.90.1170.50">
    <property type="entry name" value="Aldehyde oxidase/xanthine dehydrogenase, a/b hammerhead"/>
    <property type="match status" value="1"/>
</dbReference>
<dbReference type="InterPro" id="IPR016208">
    <property type="entry name" value="Ald_Oxase/xanthine_DH-like"/>
</dbReference>
<keyword evidence="1" id="KW-0500">Molybdenum</keyword>
<dbReference type="SMART" id="SM01008">
    <property type="entry name" value="Ald_Xan_dh_C"/>
    <property type="match status" value="1"/>
</dbReference>
<organism evidence="4 5">
    <name type="scientific">Pararobbsia alpina</name>
    <dbReference type="NCBI Taxonomy" id="621374"/>
    <lineage>
        <taxon>Bacteria</taxon>
        <taxon>Pseudomonadati</taxon>
        <taxon>Pseudomonadota</taxon>
        <taxon>Betaproteobacteria</taxon>
        <taxon>Burkholderiales</taxon>
        <taxon>Burkholderiaceae</taxon>
        <taxon>Pararobbsia</taxon>
    </lineage>
</organism>
<gene>
    <name evidence="4" type="primary">paoC_1</name>
    <name evidence="4" type="ORF">LMG28138_00946</name>
</gene>
<name>A0A6S7AWH6_9BURK</name>
<dbReference type="InterPro" id="IPR036856">
    <property type="entry name" value="Ald_Oxase/Xan_DH_a/b_sf"/>
</dbReference>
<dbReference type="GO" id="GO:0005506">
    <property type="term" value="F:iron ion binding"/>
    <property type="evidence" value="ECO:0007669"/>
    <property type="project" value="InterPro"/>
</dbReference>
<dbReference type="Pfam" id="PF01315">
    <property type="entry name" value="Ald_Xan_dh_C"/>
    <property type="match status" value="1"/>
</dbReference>
<dbReference type="InterPro" id="IPR037165">
    <property type="entry name" value="AldOxase/xan_DH_Mopterin-bd_sf"/>
</dbReference>
<sequence length="744" mass="80288">MQATTKEAQPWIGGDFSRTDGPFKVSGTATYTSDVNLPGMLYAVPVCATIGTGRIKRLDTAVALKMPGVRSVLTRENGGKFYSVGFATDAKIDEKRPPFEDDLIRYYGQYVAVVVADTFEQATAAARVVDVAYEARQPDIRVRMTAESTPSIDTQRGDAEAAFAATAESLRFDQTYTTPVETHNPIELHATVALFDGTNYTFYETSQSIVNQRKVMAMMLGVSEDNVRVIMKFLGSGFGGKLFPWSHSLLAAAAARQLKRPVKLVVSREMMFHNVGHRTNTQQRIRLSASADGHLSSLQQDYIYKNARVENRKENCGEATGYLYSTPNLRVSAAYARRDIAPSTSMRGPGAVPGLFAVESAVDEFAIKLNIDPLEFRLRNEPKIDESRNVPFSSRHMQECMVRGAEQFDWKKRMPGVGSMRRDGHIVGWGMAVGSWAARRLSTEVSVELRGDGTARVACATQDIGTGTYTVVGQMVAELTGIPLDRINVVLGDTVLPPGPMSGGSMLTASLVPAVNDATRAAIQQLLLTAAQAEHSPFAGQAADALALERGMVYRKGTSPGAGIPFGRILQGAQVNAVMGKGRSGASQDDADASQVSIHSYCAHFVEVTWQPEIARLRVARVLSVIDGGKVINARTGLNQIQGAIVMGVGMALFEQTHYDARSGAPVNRNLADYVMTTHADAPKIDVTFLDYPDFALNSLGARGIGEIGLAGVAPAITNAVYHATGVRVRDLPIGIEDLMASRV</sequence>
<protein>
    <submittedName>
        <fullName evidence="4">Aldehyde oxidoreductase molybdenum-binding subunit PaoC</fullName>
        <ecNumber evidence="4">1.2.99.6</ecNumber>
    </submittedName>
</protein>
<evidence type="ECO:0000256" key="2">
    <source>
        <dbReference type="ARBA" id="ARBA00023002"/>
    </source>
</evidence>
<dbReference type="Pfam" id="PF02738">
    <property type="entry name" value="MoCoBD_1"/>
    <property type="match status" value="1"/>
</dbReference>
<dbReference type="Pfam" id="PF20256">
    <property type="entry name" value="MoCoBD_2"/>
    <property type="match status" value="1"/>
</dbReference>
<evidence type="ECO:0000259" key="3">
    <source>
        <dbReference type="SMART" id="SM01008"/>
    </source>
</evidence>
<dbReference type="EMBL" id="CADIKM010000003">
    <property type="protein sequence ID" value="CAB3779985.1"/>
    <property type="molecule type" value="Genomic_DNA"/>
</dbReference>
<dbReference type="PANTHER" id="PTHR11908">
    <property type="entry name" value="XANTHINE DEHYDROGENASE"/>
    <property type="match status" value="1"/>
</dbReference>
<dbReference type="InterPro" id="IPR008274">
    <property type="entry name" value="AldOxase/xan_DH_MoCoBD1"/>
</dbReference>
<dbReference type="SUPFAM" id="SSF54665">
    <property type="entry name" value="CO dehydrogenase molybdoprotein N-domain-like"/>
    <property type="match status" value="1"/>
</dbReference>
<evidence type="ECO:0000313" key="4">
    <source>
        <dbReference type="EMBL" id="CAB3779985.1"/>
    </source>
</evidence>
<feature type="domain" description="Aldehyde oxidase/xanthine dehydrogenase a/b hammerhead" evidence="3">
    <location>
        <begin position="26"/>
        <end position="137"/>
    </location>
</feature>
<keyword evidence="5" id="KW-1185">Reference proteome</keyword>
<reference evidence="4 5" key="1">
    <citation type="submission" date="2020-04" db="EMBL/GenBank/DDBJ databases">
        <authorList>
            <person name="De Canck E."/>
        </authorList>
    </citation>
    <scope>NUCLEOTIDE SEQUENCE [LARGE SCALE GENOMIC DNA]</scope>
    <source>
        <strain evidence="4 5">LMG 28138</strain>
    </source>
</reference>
<dbReference type="Proteomes" id="UP000494115">
    <property type="component" value="Unassembled WGS sequence"/>
</dbReference>
<evidence type="ECO:0000313" key="5">
    <source>
        <dbReference type="Proteomes" id="UP000494115"/>
    </source>
</evidence>
<proteinExistence type="predicted"/>
<keyword evidence="2 4" id="KW-0560">Oxidoreductase</keyword>